<evidence type="ECO:0000256" key="10">
    <source>
        <dbReference type="SAM" id="Phobius"/>
    </source>
</evidence>
<name>A0ABM3LUA9_BICAN</name>
<feature type="coiled-coil region" evidence="9">
    <location>
        <begin position="9"/>
        <end position="36"/>
    </location>
</feature>
<dbReference type="Gene3D" id="3.30.70.270">
    <property type="match status" value="1"/>
</dbReference>
<accession>A0ABM3LUA9</accession>
<evidence type="ECO:0000313" key="13">
    <source>
        <dbReference type="RefSeq" id="XP_052742652.1"/>
    </source>
</evidence>
<evidence type="ECO:0000256" key="2">
    <source>
        <dbReference type="ARBA" id="ARBA00022606"/>
    </source>
</evidence>
<gene>
    <name evidence="13" type="primary">LOC112045420</name>
</gene>
<dbReference type="Pfam" id="PF17919">
    <property type="entry name" value="RT_RNaseH_2"/>
    <property type="match status" value="1"/>
</dbReference>
<evidence type="ECO:0000259" key="11">
    <source>
        <dbReference type="Pfam" id="PF17919"/>
    </source>
</evidence>
<dbReference type="InterPro" id="IPR043502">
    <property type="entry name" value="DNA/RNA_pol_sf"/>
</dbReference>
<evidence type="ECO:0000256" key="8">
    <source>
        <dbReference type="ARBA" id="ARBA00023224"/>
    </source>
</evidence>
<feature type="transmembrane region" description="Helical" evidence="10">
    <location>
        <begin position="415"/>
        <end position="436"/>
    </location>
</feature>
<dbReference type="InterPro" id="IPR004117">
    <property type="entry name" value="7tm6_olfct_rcpt"/>
</dbReference>
<evidence type="ECO:0000256" key="9">
    <source>
        <dbReference type="SAM" id="Coils"/>
    </source>
</evidence>
<keyword evidence="8" id="KW-0807">Transducer</keyword>
<keyword evidence="3 10" id="KW-0812">Transmembrane</keyword>
<evidence type="ECO:0000256" key="1">
    <source>
        <dbReference type="ARBA" id="ARBA00004141"/>
    </source>
</evidence>
<feature type="transmembrane region" description="Helical" evidence="10">
    <location>
        <begin position="523"/>
        <end position="543"/>
    </location>
</feature>
<reference evidence="13" key="1">
    <citation type="submission" date="2025-08" db="UniProtKB">
        <authorList>
            <consortium name="RefSeq"/>
        </authorList>
    </citation>
    <scope>IDENTIFICATION</scope>
</reference>
<keyword evidence="6 10" id="KW-0472">Membrane</keyword>
<evidence type="ECO:0000313" key="12">
    <source>
        <dbReference type="Proteomes" id="UP001652582"/>
    </source>
</evidence>
<organism evidence="12 13">
    <name type="scientific">Bicyclus anynana</name>
    <name type="common">Squinting bush brown butterfly</name>
    <dbReference type="NCBI Taxonomy" id="110368"/>
    <lineage>
        <taxon>Eukaryota</taxon>
        <taxon>Metazoa</taxon>
        <taxon>Ecdysozoa</taxon>
        <taxon>Arthropoda</taxon>
        <taxon>Hexapoda</taxon>
        <taxon>Insecta</taxon>
        <taxon>Pterygota</taxon>
        <taxon>Neoptera</taxon>
        <taxon>Endopterygota</taxon>
        <taxon>Lepidoptera</taxon>
        <taxon>Glossata</taxon>
        <taxon>Ditrysia</taxon>
        <taxon>Papilionoidea</taxon>
        <taxon>Nymphalidae</taxon>
        <taxon>Satyrinae</taxon>
        <taxon>Satyrini</taxon>
        <taxon>Mycalesina</taxon>
        <taxon>Bicyclus</taxon>
    </lineage>
</organism>
<dbReference type="PANTHER" id="PTHR21137:SF44">
    <property type="entry name" value="ODORANT RECEPTOR 13A-RELATED"/>
    <property type="match status" value="1"/>
</dbReference>
<keyword evidence="7" id="KW-0675">Receptor</keyword>
<keyword evidence="5 10" id="KW-1133">Transmembrane helix</keyword>
<feature type="transmembrane region" description="Helical" evidence="10">
    <location>
        <begin position="498"/>
        <end position="517"/>
    </location>
</feature>
<dbReference type="InterPro" id="IPR041577">
    <property type="entry name" value="RT_RNaseH_2"/>
</dbReference>
<dbReference type="Proteomes" id="UP001652582">
    <property type="component" value="Chromosome 17"/>
</dbReference>
<keyword evidence="9" id="KW-0175">Coiled coil</keyword>
<dbReference type="InterPro" id="IPR036397">
    <property type="entry name" value="RNaseH_sf"/>
</dbReference>
<comment type="subcellular location">
    <subcellularLocation>
        <location evidence="1">Membrane</location>
        <topology evidence="1">Multi-pass membrane protein</topology>
    </subcellularLocation>
</comment>
<evidence type="ECO:0000256" key="5">
    <source>
        <dbReference type="ARBA" id="ARBA00022989"/>
    </source>
</evidence>
<keyword evidence="2" id="KW-0716">Sensory transduction</keyword>
<feature type="transmembrane region" description="Helical" evidence="10">
    <location>
        <begin position="274"/>
        <end position="294"/>
    </location>
</feature>
<evidence type="ECO:0000256" key="4">
    <source>
        <dbReference type="ARBA" id="ARBA00022725"/>
    </source>
</evidence>
<evidence type="ECO:0000256" key="3">
    <source>
        <dbReference type="ARBA" id="ARBA00022692"/>
    </source>
</evidence>
<proteinExistence type="predicted"/>
<keyword evidence="4" id="KW-0552">Olfaction</keyword>
<dbReference type="Gene3D" id="3.30.420.10">
    <property type="entry name" value="Ribonuclease H-like superfamily/Ribonuclease H"/>
    <property type="match status" value="1"/>
</dbReference>
<dbReference type="SUPFAM" id="SSF56672">
    <property type="entry name" value="DNA/RNA polymerases"/>
    <property type="match status" value="1"/>
</dbReference>
<dbReference type="RefSeq" id="XP_052742652.1">
    <property type="nucleotide sequence ID" value="XM_052886692.1"/>
</dbReference>
<evidence type="ECO:0000256" key="7">
    <source>
        <dbReference type="ARBA" id="ARBA00023170"/>
    </source>
</evidence>
<dbReference type="PANTHER" id="PTHR21137">
    <property type="entry name" value="ODORANT RECEPTOR"/>
    <property type="match status" value="1"/>
</dbReference>
<feature type="transmembrane region" description="Helical" evidence="10">
    <location>
        <begin position="306"/>
        <end position="326"/>
    </location>
</feature>
<dbReference type="GeneID" id="112045420"/>
<feature type="transmembrane region" description="Helical" evidence="10">
    <location>
        <begin position="365"/>
        <end position="393"/>
    </location>
</feature>
<protein>
    <submittedName>
        <fullName evidence="13">Odorant receptor 13a-like</fullName>
    </submittedName>
</protein>
<dbReference type="Pfam" id="PF02949">
    <property type="entry name" value="7tm_6"/>
    <property type="match status" value="1"/>
</dbReference>
<dbReference type="InterPro" id="IPR043128">
    <property type="entry name" value="Rev_trsase/Diguanyl_cyclase"/>
</dbReference>
<sequence>MDDILLIPSKNFEEGLQRLEEVLQLLKQDLLQKNVAWSWNNDAQQAFEKVKELLTVRPILALCDPKADVELHTDACKVGLAGIPFKIYTDCNALRTTLTKRDLIPRISRWWIQLQEYDCTIEYRPGTRMMHADALSRNPINNTVSEEHVLDVLAIEKSNYDWISTVPSADDPSIEKPTDIGERALPAKHSKTSLNHTTFATPRANGQVERFNRTILDALATCSHGEYEKFWDDDVEDIQMNMNIPDFEDFFNIIKYNFWFIGIPFDKREIKLRYFILLIIITTTVSQEAAFFFSNISAENFLKLTQLAPCTCIGILSILKIIFTAFKKQNIFNLCRFLNQLYSKMLDDPSKREIVRRDFAFLKIFVKYFFILNLVPICIYNFSTLIFMFYYYYTKNVIVYSLPYALLCPFPTDVWYTWIFVYIQSISAGFICVLYFTTVDALYYALTSHICAQFVLLSEEIQCLDENSSHSLVEIVKQHQYVLKLSQDLEEIFRGSNLVNVLIGSIEICALGFNLAVGQLAQIPGVLLLLLSILIQLLMVSVFGENLIRESAKIGDAAFQCKWYDMDAVAKKSIYFLILRSNKPQQLTAYKFSVISYQNFAKIISTSWSYFTILRTMYSPENNVV</sequence>
<keyword evidence="12" id="KW-1185">Reference proteome</keyword>
<evidence type="ECO:0000256" key="6">
    <source>
        <dbReference type="ARBA" id="ARBA00023136"/>
    </source>
</evidence>
<feature type="domain" description="Reverse transcriptase/retrotransposon-derived protein RNase H-like" evidence="11">
    <location>
        <begin position="39"/>
        <end position="83"/>
    </location>
</feature>